<name>A0AAV4LGH9_9BACL</name>
<dbReference type="EMBL" id="BOQE01000001">
    <property type="protein sequence ID" value="GIM46599.1"/>
    <property type="molecule type" value="Genomic_DNA"/>
</dbReference>
<dbReference type="Gene3D" id="3.30.70.1440">
    <property type="entry name" value="Multidrug efflux transporter AcrB pore domain"/>
    <property type="match status" value="1"/>
</dbReference>
<dbReference type="SUPFAM" id="SSF82866">
    <property type="entry name" value="Multidrug efflux transporter AcrB transmembrane domain"/>
    <property type="match status" value="1"/>
</dbReference>
<protein>
    <submittedName>
        <fullName evidence="2">Uncharacterized protein</fullName>
    </submittedName>
</protein>
<accession>A0AAV4LGH9</accession>
<sequence length="262" mass="28660">MGETFQGKDGKTFRLDQLASLQSNQPPTVIRERDGQPFSRVTANIISQDVGKVTRQTEEVLRGLSLPSGVKYSLGGTTEQVNQMIYDMSIALSCSVLLVLSIVSAVFRGWKAPLAVLLCVPLALIGSVWGMFLFSKEWDLSAFVGLLMLTGIVVTNGIVLVDKIERNLNSGMVLEKAVIQGTRSRVRPVLITAWTTILTLLPLALSHSKDTVISQTLGIIVVGGMISSTLISLLVIPIFYEWIQNKTIGRRKHVSRGQDMGY</sequence>
<evidence type="ECO:0000256" key="1">
    <source>
        <dbReference type="SAM" id="Phobius"/>
    </source>
</evidence>
<dbReference type="Gene3D" id="3.30.2090.10">
    <property type="entry name" value="Multidrug efflux transporter AcrB TolC docking domain, DN and DC subdomains"/>
    <property type="match status" value="1"/>
</dbReference>
<keyword evidence="1" id="KW-1133">Transmembrane helix</keyword>
<dbReference type="GO" id="GO:0042910">
    <property type="term" value="F:xenobiotic transmembrane transporter activity"/>
    <property type="evidence" value="ECO:0007669"/>
    <property type="project" value="TreeGrafter"/>
</dbReference>
<gene>
    <name evidence="2" type="ORF">DNHGIG_21480</name>
</gene>
<feature type="transmembrane region" description="Helical" evidence="1">
    <location>
        <begin position="84"/>
        <end position="107"/>
    </location>
</feature>
<dbReference type="Pfam" id="PF00873">
    <property type="entry name" value="ACR_tran"/>
    <property type="match status" value="1"/>
</dbReference>
<dbReference type="InterPro" id="IPR001036">
    <property type="entry name" value="Acrflvin-R"/>
</dbReference>
<dbReference type="GO" id="GO:0005886">
    <property type="term" value="C:plasma membrane"/>
    <property type="evidence" value="ECO:0007669"/>
    <property type="project" value="TreeGrafter"/>
</dbReference>
<proteinExistence type="predicted"/>
<dbReference type="AlphaFoldDB" id="A0AAV4LGH9"/>
<feature type="transmembrane region" description="Helical" evidence="1">
    <location>
        <begin position="186"/>
        <end position="205"/>
    </location>
</feature>
<dbReference type="Gene3D" id="1.20.1640.10">
    <property type="entry name" value="Multidrug efflux transporter AcrB transmembrane domain"/>
    <property type="match status" value="1"/>
</dbReference>
<keyword evidence="3" id="KW-1185">Reference proteome</keyword>
<feature type="transmembrane region" description="Helical" evidence="1">
    <location>
        <begin position="140"/>
        <end position="161"/>
    </location>
</feature>
<evidence type="ECO:0000313" key="2">
    <source>
        <dbReference type="EMBL" id="GIM46599.1"/>
    </source>
</evidence>
<dbReference type="PANTHER" id="PTHR32063">
    <property type="match status" value="1"/>
</dbReference>
<evidence type="ECO:0000313" key="3">
    <source>
        <dbReference type="Proteomes" id="UP001057291"/>
    </source>
</evidence>
<dbReference type="InterPro" id="IPR027463">
    <property type="entry name" value="AcrB_DN_DC_subdom"/>
</dbReference>
<dbReference type="PANTHER" id="PTHR32063:SF0">
    <property type="entry name" value="SWARMING MOTILITY PROTEIN SWRC"/>
    <property type="match status" value="1"/>
</dbReference>
<keyword evidence="1" id="KW-0812">Transmembrane</keyword>
<keyword evidence="1" id="KW-0472">Membrane</keyword>
<feature type="transmembrane region" description="Helical" evidence="1">
    <location>
        <begin position="114"/>
        <end position="134"/>
    </location>
</feature>
<comment type="caution">
    <text evidence="2">The sequence shown here is derived from an EMBL/GenBank/DDBJ whole genome shotgun (WGS) entry which is preliminary data.</text>
</comment>
<organism evidence="2 3">
    <name type="scientific">Collibacillus ludicampi</name>
    <dbReference type="NCBI Taxonomy" id="2771369"/>
    <lineage>
        <taxon>Bacteria</taxon>
        <taxon>Bacillati</taxon>
        <taxon>Bacillota</taxon>
        <taxon>Bacilli</taxon>
        <taxon>Bacillales</taxon>
        <taxon>Alicyclobacillaceae</taxon>
        <taxon>Collibacillus</taxon>
    </lineage>
</organism>
<dbReference type="Proteomes" id="UP001057291">
    <property type="component" value="Unassembled WGS sequence"/>
</dbReference>
<reference evidence="2" key="1">
    <citation type="journal article" date="2023" name="Int. J. Syst. Evol. Microbiol.">
        <title>Collibacillus ludicampi gen. nov., sp. nov., a new soil bacterium of the family Alicyclobacillaceae.</title>
        <authorList>
            <person name="Jojima T."/>
            <person name="Ioku Y."/>
            <person name="Fukuta Y."/>
            <person name="Shirasaka N."/>
            <person name="Matsumura Y."/>
            <person name="Mori M."/>
        </authorList>
    </citation>
    <scope>NUCLEOTIDE SEQUENCE</scope>
    <source>
        <strain evidence="2">TP075</strain>
    </source>
</reference>
<feature type="transmembrane region" description="Helical" evidence="1">
    <location>
        <begin position="217"/>
        <end position="243"/>
    </location>
</feature>